<protein>
    <submittedName>
        <fullName evidence="1">Uncharacterized protein</fullName>
    </submittedName>
</protein>
<evidence type="ECO:0000313" key="1">
    <source>
        <dbReference type="EMBL" id="CAH1993176.1"/>
    </source>
</evidence>
<dbReference type="AlphaFoldDB" id="A0A9P0LKS0"/>
<gene>
    <name evidence="1" type="ORF">ACAOBT_LOCUS21357</name>
</gene>
<organism evidence="1 2">
    <name type="scientific">Acanthoscelides obtectus</name>
    <name type="common">Bean weevil</name>
    <name type="synonym">Bruchus obtectus</name>
    <dbReference type="NCBI Taxonomy" id="200917"/>
    <lineage>
        <taxon>Eukaryota</taxon>
        <taxon>Metazoa</taxon>
        <taxon>Ecdysozoa</taxon>
        <taxon>Arthropoda</taxon>
        <taxon>Hexapoda</taxon>
        <taxon>Insecta</taxon>
        <taxon>Pterygota</taxon>
        <taxon>Neoptera</taxon>
        <taxon>Endopterygota</taxon>
        <taxon>Coleoptera</taxon>
        <taxon>Polyphaga</taxon>
        <taxon>Cucujiformia</taxon>
        <taxon>Chrysomeloidea</taxon>
        <taxon>Chrysomelidae</taxon>
        <taxon>Bruchinae</taxon>
        <taxon>Bruchini</taxon>
        <taxon>Acanthoscelides</taxon>
    </lineage>
</organism>
<dbReference type="OrthoDB" id="6763155at2759"/>
<sequence>MASLWVGSDIDLPTLHQYRLADRLEFRLACLHNRKVSFGTQNEEEGHSQEDVIRRRRRSGTWPCKFCIIELKRSRESAE</sequence>
<name>A0A9P0LKS0_ACAOB</name>
<proteinExistence type="predicted"/>
<keyword evidence="2" id="KW-1185">Reference proteome</keyword>
<reference evidence="1" key="1">
    <citation type="submission" date="2022-03" db="EMBL/GenBank/DDBJ databases">
        <authorList>
            <person name="Sayadi A."/>
        </authorList>
    </citation>
    <scope>NUCLEOTIDE SEQUENCE</scope>
</reference>
<comment type="caution">
    <text evidence="1">The sequence shown here is derived from an EMBL/GenBank/DDBJ whole genome shotgun (WGS) entry which is preliminary data.</text>
</comment>
<accession>A0A9P0LKS0</accession>
<dbReference type="EMBL" id="CAKOFQ010007166">
    <property type="protein sequence ID" value="CAH1993176.1"/>
    <property type="molecule type" value="Genomic_DNA"/>
</dbReference>
<dbReference type="Proteomes" id="UP001152888">
    <property type="component" value="Unassembled WGS sequence"/>
</dbReference>
<evidence type="ECO:0000313" key="2">
    <source>
        <dbReference type="Proteomes" id="UP001152888"/>
    </source>
</evidence>